<dbReference type="InterPro" id="IPR050951">
    <property type="entry name" value="Retrovirus_Pol_polyprotein"/>
</dbReference>
<reference evidence="2" key="1">
    <citation type="journal article" date="2014" name="Nat. Genet.">
        <title>Genome and transcriptome of the porcine whipworm Trichuris suis.</title>
        <authorList>
            <person name="Jex A.R."/>
            <person name="Nejsum P."/>
            <person name="Schwarz E.M."/>
            <person name="Hu L."/>
            <person name="Young N.D."/>
            <person name="Hall R.S."/>
            <person name="Korhonen P.K."/>
            <person name="Liao S."/>
            <person name="Thamsborg S."/>
            <person name="Xia J."/>
            <person name="Xu P."/>
            <person name="Wang S."/>
            <person name="Scheerlinck J.P."/>
            <person name="Hofmann A."/>
            <person name="Sternberg P.W."/>
            <person name="Wang J."/>
            <person name="Gasser R.B."/>
        </authorList>
    </citation>
    <scope>NUCLEOTIDE SEQUENCE [LARGE SCALE GENOMIC DNA]</scope>
    <source>
        <strain evidence="2">DCEP-RM93F</strain>
    </source>
</reference>
<dbReference type="SUPFAM" id="SSF53098">
    <property type="entry name" value="Ribonuclease H-like"/>
    <property type="match status" value="1"/>
</dbReference>
<evidence type="ECO:0000259" key="1">
    <source>
        <dbReference type="PROSITE" id="PS50994"/>
    </source>
</evidence>
<dbReference type="GO" id="GO:0003676">
    <property type="term" value="F:nucleic acid binding"/>
    <property type="evidence" value="ECO:0007669"/>
    <property type="project" value="InterPro"/>
</dbReference>
<evidence type="ECO:0000313" key="2">
    <source>
        <dbReference type="EMBL" id="KFD59256.1"/>
    </source>
</evidence>
<dbReference type="PROSITE" id="PS50994">
    <property type="entry name" value="INTEGRASE"/>
    <property type="match status" value="1"/>
</dbReference>
<dbReference type="PANTHER" id="PTHR37984">
    <property type="entry name" value="PROTEIN CBG26694"/>
    <property type="match status" value="1"/>
</dbReference>
<organism evidence="2">
    <name type="scientific">Trichuris suis</name>
    <name type="common">pig whipworm</name>
    <dbReference type="NCBI Taxonomy" id="68888"/>
    <lineage>
        <taxon>Eukaryota</taxon>
        <taxon>Metazoa</taxon>
        <taxon>Ecdysozoa</taxon>
        <taxon>Nematoda</taxon>
        <taxon>Enoplea</taxon>
        <taxon>Dorylaimia</taxon>
        <taxon>Trichinellida</taxon>
        <taxon>Trichuridae</taxon>
        <taxon>Trichuris</taxon>
    </lineage>
</organism>
<dbReference type="Gene3D" id="3.30.420.10">
    <property type="entry name" value="Ribonuclease H-like superfamily/Ribonuclease H"/>
    <property type="match status" value="1"/>
</dbReference>
<accession>A0A085MPW0</accession>
<dbReference type="PANTHER" id="PTHR37984:SF5">
    <property type="entry name" value="PROTEIN NYNRIN-LIKE"/>
    <property type="match status" value="1"/>
</dbReference>
<gene>
    <name evidence="2" type="ORF">M514_28565</name>
</gene>
<protein>
    <recommendedName>
        <fullName evidence="1">Integrase catalytic domain-containing protein</fullName>
    </recommendedName>
</protein>
<name>A0A085MPW0_9BILA</name>
<feature type="domain" description="Integrase catalytic" evidence="1">
    <location>
        <begin position="38"/>
        <end position="159"/>
    </location>
</feature>
<dbReference type="InterPro" id="IPR001584">
    <property type="entry name" value="Integrase_cat-core"/>
</dbReference>
<dbReference type="EMBL" id="KL368350">
    <property type="protein sequence ID" value="KFD59256.1"/>
    <property type="molecule type" value="Genomic_DNA"/>
</dbReference>
<dbReference type="InterPro" id="IPR036397">
    <property type="entry name" value="RNaseH_sf"/>
</dbReference>
<dbReference type="InterPro" id="IPR012337">
    <property type="entry name" value="RNaseH-like_sf"/>
</dbReference>
<dbReference type="GO" id="GO:0015074">
    <property type="term" value="P:DNA integration"/>
    <property type="evidence" value="ECO:0007669"/>
    <property type="project" value="InterPro"/>
</dbReference>
<dbReference type="Pfam" id="PF00665">
    <property type="entry name" value="rve"/>
    <property type="match status" value="1"/>
</dbReference>
<feature type="non-terminal residue" evidence="2">
    <location>
        <position position="198"/>
    </location>
</feature>
<dbReference type="Proteomes" id="UP000030758">
    <property type="component" value="Unassembled WGS sequence"/>
</dbReference>
<dbReference type="AlphaFoldDB" id="A0A085MPW0"/>
<sequence>MGHPGVKRTLYFVRRRDPTVSKRCVSEVVSKCETCRSIDPAPTKWRQGNLEVDRTWQRVSCDVTHFRGELFLTMIDCGPSRFAIWRALRSHSAKDIVDRMEAVFFERGAPEEVLADNDTAFRSQAFADMAARWGLRIRFRCAYAPSGNGIAERCHRTVKVIASRKNCSVMEAVYLYNVTPRDDSSAATAPANALYRYQ</sequence>
<proteinExistence type="predicted"/>